<name>A0A2N3I864_9BACT</name>
<dbReference type="InterPro" id="IPR047655">
    <property type="entry name" value="Transpos_IS630-like"/>
</dbReference>
<evidence type="ECO:0000313" key="3">
    <source>
        <dbReference type="Proteomes" id="UP000233618"/>
    </source>
</evidence>
<dbReference type="RefSeq" id="WP_101309859.1">
    <property type="nucleotide sequence ID" value="NZ_MVDE01000014.1"/>
</dbReference>
<dbReference type="Pfam" id="PF13358">
    <property type="entry name" value="DDE_3"/>
    <property type="match status" value="1"/>
</dbReference>
<evidence type="ECO:0000259" key="1">
    <source>
        <dbReference type="Pfam" id="PF13358"/>
    </source>
</evidence>
<gene>
    <name evidence="2" type="ORF">BZG01_10835</name>
</gene>
<dbReference type="InterPro" id="IPR038717">
    <property type="entry name" value="Tc1-like_DDE_dom"/>
</dbReference>
<dbReference type="EMBL" id="MVDE01000014">
    <property type="protein sequence ID" value="PKQ66514.1"/>
    <property type="molecule type" value="Genomic_DNA"/>
</dbReference>
<dbReference type="GO" id="GO:0003676">
    <property type="term" value="F:nucleic acid binding"/>
    <property type="evidence" value="ECO:0007669"/>
    <property type="project" value="InterPro"/>
</dbReference>
<dbReference type="InterPro" id="IPR036397">
    <property type="entry name" value="RNaseH_sf"/>
</dbReference>
<feature type="domain" description="Tc1-like transposase DDE" evidence="1">
    <location>
        <begin position="32"/>
        <end position="168"/>
    </location>
</feature>
<comment type="caution">
    <text evidence="2">The sequence shown here is derived from an EMBL/GenBank/DDBJ whole genome shotgun (WGS) entry which is preliminary data.</text>
</comment>
<sequence>MSRPLRSSKKLPDLINSHRIGLNKDKYDTANIYFQDESRFELMTHIGRYITAKGVKPIVKYKHAFKSTYVYGSFSPLTGDAFMWEINGLSTQIFEMYLKEFSKQNPRELKLVVIDNAGFHSTKNIVIPENIILINIPPNTPELNPCERVWGYFKSFFRNKVFDDIENVKDWVQEFIKNNLSQERIKSLTKTSTYNNCFMAQRAMS</sequence>
<accession>A0A2N3I864</accession>
<dbReference type="Proteomes" id="UP000233618">
    <property type="component" value="Unassembled WGS sequence"/>
</dbReference>
<dbReference type="Gene3D" id="3.30.420.10">
    <property type="entry name" value="Ribonuclease H-like superfamily/Ribonuclease H"/>
    <property type="match status" value="1"/>
</dbReference>
<dbReference type="AlphaFoldDB" id="A0A2N3I864"/>
<proteinExistence type="predicted"/>
<keyword evidence="3" id="KW-1185">Reference proteome</keyword>
<organism evidence="2 3">
    <name type="scientific">Labilibaculum manganireducens</name>
    <dbReference type="NCBI Taxonomy" id="1940525"/>
    <lineage>
        <taxon>Bacteria</taxon>
        <taxon>Pseudomonadati</taxon>
        <taxon>Bacteroidota</taxon>
        <taxon>Bacteroidia</taxon>
        <taxon>Marinilabiliales</taxon>
        <taxon>Marinifilaceae</taxon>
        <taxon>Labilibaculum</taxon>
    </lineage>
</organism>
<protein>
    <submittedName>
        <fullName evidence="2">Transposase</fullName>
    </submittedName>
</protein>
<reference evidence="2 3" key="1">
    <citation type="journal article" date="2017" name="Front. Microbiol.">
        <title>Labilibaculum manganireducens gen. nov., sp. nov. and Labilibaculum filiforme sp. nov., Novel Bacteroidetes Isolated from Subsurface Sediments of the Baltic Sea.</title>
        <authorList>
            <person name="Vandieken V."/>
            <person name="Marshall I.P."/>
            <person name="Niemann H."/>
            <person name="Engelen B."/>
            <person name="Cypionka H."/>
        </authorList>
    </citation>
    <scope>NUCLEOTIDE SEQUENCE [LARGE SCALE GENOMIC DNA]</scope>
    <source>
        <strain evidence="2 3">59.10-2M</strain>
    </source>
</reference>
<evidence type="ECO:0000313" key="2">
    <source>
        <dbReference type="EMBL" id="PKQ66514.1"/>
    </source>
</evidence>
<dbReference type="NCBIfam" id="NF033545">
    <property type="entry name" value="transpos_IS630"/>
    <property type="match status" value="1"/>
</dbReference>